<feature type="transmembrane region" description="Helical" evidence="1">
    <location>
        <begin position="47"/>
        <end position="69"/>
    </location>
</feature>
<sequence>MNRIPNAFSLAGNRIALALWPVAIFCITALALQPGGGPPEEFGIDKGAHAIAFLVLASLPVVSFHPLWLGIPAALSMVLHGILIEILQSFVPGRTASAEDALADAVGVALGIAVGLAARKLPIPVSRVPRWAVPLLAR</sequence>
<dbReference type="EMBL" id="CP032322">
    <property type="protein sequence ID" value="QCN97406.1"/>
    <property type="molecule type" value="Genomic_DNA"/>
</dbReference>
<evidence type="ECO:0000313" key="4">
    <source>
        <dbReference type="Proteomes" id="UP000298595"/>
    </source>
</evidence>
<gene>
    <name evidence="3" type="ORF">D3093_19385</name>
</gene>
<geneLocation type="plasmid" evidence="3 4">
    <name>p1</name>
</geneLocation>
<dbReference type="AlphaFoldDB" id="A0A4D8PG56"/>
<reference evidence="3 4" key="1">
    <citation type="submission" date="2018-09" db="EMBL/GenBank/DDBJ databases">
        <title>Whole genome based analysis of evolution and adaptive divergence in Indian and Brazilian strains of Azospirillum brasilense.</title>
        <authorList>
            <person name="Singh C."/>
            <person name="Tripathi A.K."/>
        </authorList>
    </citation>
    <scope>NUCLEOTIDE SEQUENCE [LARGE SCALE GENOMIC DNA]</scope>
    <source>
        <strain evidence="3 4">MTCC4035</strain>
        <plasmid evidence="3 4">p1</plasmid>
    </source>
</reference>
<organism evidence="3 4">
    <name type="scientific">Azospirillum argentinense</name>
    <dbReference type="NCBI Taxonomy" id="2970906"/>
    <lineage>
        <taxon>Bacteria</taxon>
        <taxon>Pseudomonadati</taxon>
        <taxon>Pseudomonadota</taxon>
        <taxon>Alphaproteobacteria</taxon>
        <taxon>Rhodospirillales</taxon>
        <taxon>Azospirillaceae</taxon>
        <taxon>Azospirillum</taxon>
    </lineage>
</organism>
<keyword evidence="1" id="KW-0472">Membrane</keyword>
<proteinExistence type="predicted"/>
<keyword evidence="1" id="KW-1133">Transmembrane helix</keyword>
<dbReference type="RefSeq" id="WP_137116698.1">
    <property type="nucleotide sequence ID" value="NZ_CP032322.1"/>
</dbReference>
<evidence type="ECO:0000259" key="2">
    <source>
        <dbReference type="Pfam" id="PF04892"/>
    </source>
</evidence>
<evidence type="ECO:0000256" key="1">
    <source>
        <dbReference type="SAM" id="Phobius"/>
    </source>
</evidence>
<name>A0A4D8PG56_9PROT</name>
<keyword evidence="3" id="KW-0614">Plasmid</keyword>
<protein>
    <recommendedName>
        <fullName evidence="2">VanZ-like domain-containing protein</fullName>
    </recommendedName>
</protein>
<dbReference type="Pfam" id="PF04892">
    <property type="entry name" value="VanZ"/>
    <property type="match status" value="1"/>
</dbReference>
<evidence type="ECO:0000313" key="3">
    <source>
        <dbReference type="EMBL" id="QCN97406.1"/>
    </source>
</evidence>
<dbReference type="Proteomes" id="UP000298595">
    <property type="component" value="Plasmid p1"/>
</dbReference>
<dbReference type="NCBIfam" id="NF037970">
    <property type="entry name" value="vanZ_1"/>
    <property type="match status" value="1"/>
</dbReference>
<accession>A0A4D8PG56</accession>
<dbReference type="KEGG" id="aare:D3093_19385"/>
<feature type="domain" description="VanZ-like" evidence="2">
    <location>
        <begin position="44"/>
        <end position="114"/>
    </location>
</feature>
<dbReference type="InterPro" id="IPR006976">
    <property type="entry name" value="VanZ-like"/>
</dbReference>
<keyword evidence="1" id="KW-0812">Transmembrane</keyword>